<dbReference type="GeneID" id="19110101"/>
<gene>
    <name evidence="3" type="ORF">BAUCODRAFT_23917</name>
</gene>
<dbReference type="Pfam" id="PF03943">
    <property type="entry name" value="TAP_C"/>
    <property type="match status" value="1"/>
</dbReference>
<dbReference type="CDD" id="cd14342">
    <property type="entry name" value="UBA_TAP-C"/>
    <property type="match status" value="1"/>
</dbReference>
<dbReference type="EMBL" id="KB445554">
    <property type="protein sequence ID" value="EMC97670.1"/>
    <property type="molecule type" value="Genomic_DNA"/>
</dbReference>
<feature type="compositionally biased region" description="Polar residues" evidence="1">
    <location>
        <begin position="526"/>
        <end position="542"/>
    </location>
</feature>
<dbReference type="OrthoDB" id="3694708at2759"/>
<evidence type="ECO:0000313" key="4">
    <source>
        <dbReference type="Proteomes" id="UP000011761"/>
    </source>
</evidence>
<dbReference type="PROSITE" id="PS51281">
    <property type="entry name" value="TAP_C"/>
    <property type="match status" value="1"/>
</dbReference>
<dbReference type="Proteomes" id="UP000011761">
    <property type="component" value="Unassembled WGS sequence"/>
</dbReference>
<name>M2NFB0_BAUPA</name>
<feature type="region of interest" description="Disordered" evidence="1">
    <location>
        <begin position="516"/>
        <end position="566"/>
    </location>
</feature>
<feature type="compositionally biased region" description="Low complexity" evidence="1">
    <location>
        <begin position="543"/>
        <end position="556"/>
    </location>
</feature>
<dbReference type="AlphaFoldDB" id="M2NFB0"/>
<accession>M2NFB0</accession>
<dbReference type="GO" id="GO:0005634">
    <property type="term" value="C:nucleus"/>
    <property type="evidence" value="ECO:0007669"/>
    <property type="project" value="InterPro"/>
</dbReference>
<dbReference type="KEGG" id="bcom:BAUCODRAFT_23917"/>
<dbReference type="InterPro" id="IPR005637">
    <property type="entry name" value="TAP_C_dom"/>
</dbReference>
<dbReference type="PANTHER" id="PTHR42085">
    <property type="entry name" value="F-BOX DOMAIN-CONTAINING PROTEIN"/>
    <property type="match status" value="1"/>
</dbReference>
<reference evidence="3 4" key="1">
    <citation type="journal article" date="2012" name="PLoS Pathog.">
        <title>Diverse lifestyles and strategies of plant pathogenesis encoded in the genomes of eighteen Dothideomycetes fungi.</title>
        <authorList>
            <person name="Ohm R.A."/>
            <person name="Feau N."/>
            <person name="Henrissat B."/>
            <person name="Schoch C.L."/>
            <person name="Horwitz B.A."/>
            <person name="Barry K.W."/>
            <person name="Condon B.J."/>
            <person name="Copeland A.C."/>
            <person name="Dhillon B."/>
            <person name="Glaser F."/>
            <person name="Hesse C.N."/>
            <person name="Kosti I."/>
            <person name="LaButti K."/>
            <person name="Lindquist E.A."/>
            <person name="Lucas S."/>
            <person name="Salamov A.A."/>
            <person name="Bradshaw R.E."/>
            <person name="Ciuffetti L."/>
            <person name="Hamelin R.C."/>
            <person name="Kema G.H.J."/>
            <person name="Lawrence C."/>
            <person name="Scott J.A."/>
            <person name="Spatafora J.W."/>
            <person name="Turgeon B.G."/>
            <person name="de Wit P.J.G.M."/>
            <person name="Zhong S."/>
            <person name="Goodwin S.B."/>
            <person name="Grigoriev I.V."/>
        </authorList>
    </citation>
    <scope>NUCLEOTIDE SEQUENCE [LARGE SCALE GENOMIC DNA]</scope>
    <source>
        <strain evidence="3 4">UAMH 10762</strain>
    </source>
</reference>
<dbReference type="InterPro" id="IPR038883">
    <property type="entry name" value="AN11006-like"/>
</dbReference>
<sequence>MIRSDQKWHVIDEFVAPSQDLPFQQAPFGRLAAELRNSIYECALIEDAEIDVTSFPRTYPTPGLLHTCRQLRSEATAIYYSRNCFLLRCFKVHNPALKWVFAIRQEQARFLRRIKVKSEDARYPNHMHPVLKALAITLVCRDAIHFDADAFSALSQRLQCETSTLFEATLSSTGYPRTQPDFRCTSRSSIMVASPCRACRPQQIADADNSTAEEGTSHVLSPSYFRKTTIEEFETREAEGSTKKWLRELDSITEDDFSTASPRAYVGDCTDSVVVPSCLPDIYGAYNFIENSARDRGFPQLPSSTHTVEAACLVALVARATDMTIEYAFVLLNRAGWKPERARRAYSRVQEELLAALYNRNDMESLQSRTTSELALVCSVSGWSCEHSSQAAKRAGLRGCHRTNLPSPLPRRGQAGPSDKRQWDLGCVPRRQALLRGEHAESHYWSYEGAMRAFHRLGHSLPATPYRTNSNTNEIGSVLHVSQSCRTNRASATEKSIVLSPPPGLHRPYKTFEACKGETDGESEDISNNTVATSRKTATSAQTDSSHLSSTTSAHTKQSGPSYDRASGTVQLNEASLSLPPFVGKVEAAYLVGQLAFETRLTTEYAFECLNRNGWNYDNTMRVYKGVKHLLPRAAVESD</sequence>
<evidence type="ECO:0000256" key="1">
    <source>
        <dbReference type="SAM" id="MobiDB-lite"/>
    </source>
</evidence>
<proteinExistence type="predicted"/>
<evidence type="ECO:0000259" key="2">
    <source>
        <dbReference type="PROSITE" id="PS51281"/>
    </source>
</evidence>
<dbReference type="RefSeq" id="XP_007675150.1">
    <property type="nucleotide sequence ID" value="XM_007676960.1"/>
</dbReference>
<organism evidence="3 4">
    <name type="scientific">Baudoinia panamericana (strain UAMH 10762)</name>
    <name type="common">Angels' share fungus</name>
    <name type="synonym">Baudoinia compniacensis (strain UAMH 10762)</name>
    <dbReference type="NCBI Taxonomy" id="717646"/>
    <lineage>
        <taxon>Eukaryota</taxon>
        <taxon>Fungi</taxon>
        <taxon>Dikarya</taxon>
        <taxon>Ascomycota</taxon>
        <taxon>Pezizomycotina</taxon>
        <taxon>Dothideomycetes</taxon>
        <taxon>Dothideomycetidae</taxon>
        <taxon>Mycosphaerellales</taxon>
        <taxon>Teratosphaeriaceae</taxon>
        <taxon>Baudoinia</taxon>
    </lineage>
</organism>
<dbReference type="PANTHER" id="PTHR42085:SF2">
    <property type="entry name" value="F-BOX DOMAIN-CONTAINING PROTEIN"/>
    <property type="match status" value="1"/>
</dbReference>
<protein>
    <recommendedName>
        <fullName evidence="2">TAP-C domain-containing protein</fullName>
    </recommendedName>
</protein>
<feature type="domain" description="TAP-C" evidence="2">
    <location>
        <begin position="586"/>
        <end position="639"/>
    </location>
</feature>
<keyword evidence="4" id="KW-1185">Reference proteome</keyword>
<evidence type="ECO:0000313" key="3">
    <source>
        <dbReference type="EMBL" id="EMC97670.1"/>
    </source>
</evidence>
<dbReference type="Gene3D" id="1.10.8.10">
    <property type="entry name" value="DNA helicase RuvA subunit, C-terminal domain"/>
    <property type="match status" value="1"/>
</dbReference>
<dbReference type="HOGENOM" id="CLU_428241_0_0_1"/>
<dbReference type="GO" id="GO:0051028">
    <property type="term" value="P:mRNA transport"/>
    <property type="evidence" value="ECO:0007669"/>
    <property type="project" value="InterPro"/>
</dbReference>